<feature type="binding site" evidence="4">
    <location>
        <position position="129"/>
    </location>
    <ligand>
        <name>Zn(2+)</name>
        <dbReference type="ChEBI" id="CHEBI:29105"/>
    </ligand>
</feature>
<keyword evidence="2" id="KW-0808">Transferase</keyword>
<dbReference type="PANTHER" id="PTHR11085">
    <property type="entry name" value="NAD-DEPENDENT PROTEIN DEACYLASE SIRTUIN-5, MITOCHONDRIAL-RELATED"/>
    <property type="match status" value="1"/>
</dbReference>
<name>A0A426TU10_9CHLR</name>
<feature type="binding site" evidence="4">
    <location>
        <position position="155"/>
    </location>
    <ligand>
        <name>Zn(2+)</name>
        <dbReference type="ChEBI" id="CHEBI:29105"/>
    </ligand>
</feature>
<dbReference type="InterPro" id="IPR026590">
    <property type="entry name" value="Ssirtuin_cat_dom"/>
</dbReference>
<dbReference type="GO" id="GO:0046872">
    <property type="term" value="F:metal ion binding"/>
    <property type="evidence" value="ECO:0007669"/>
    <property type="project" value="UniProtKB-KW"/>
</dbReference>
<feature type="binding site" evidence="4">
    <location>
        <position position="153"/>
    </location>
    <ligand>
        <name>Zn(2+)</name>
        <dbReference type="ChEBI" id="CHEBI:29105"/>
    </ligand>
</feature>
<gene>
    <name evidence="6" type="ORF">EI684_17505</name>
</gene>
<accession>A0A426TU10</accession>
<evidence type="ECO:0000259" key="5">
    <source>
        <dbReference type="PROSITE" id="PS50305"/>
    </source>
</evidence>
<evidence type="ECO:0000256" key="1">
    <source>
        <dbReference type="ARBA" id="ARBA00012928"/>
    </source>
</evidence>
<dbReference type="InterPro" id="IPR050134">
    <property type="entry name" value="NAD-dep_sirtuin_deacylases"/>
</dbReference>
<dbReference type="Proteomes" id="UP000280307">
    <property type="component" value="Unassembled WGS sequence"/>
</dbReference>
<evidence type="ECO:0000256" key="4">
    <source>
        <dbReference type="PROSITE-ProRule" id="PRU00236"/>
    </source>
</evidence>
<reference evidence="6 7" key="1">
    <citation type="submission" date="2018-12" db="EMBL/GenBank/DDBJ databases">
        <title>Genome Sequence of Candidatus Viridilinea halotolerans isolated from saline sulfide-rich spring.</title>
        <authorList>
            <person name="Grouzdev D.S."/>
            <person name="Burganskaya E.I."/>
            <person name="Krutkina M.S."/>
            <person name="Sukhacheva M.V."/>
            <person name="Gorlenko V.M."/>
        </authorList>
    </citation>
    <scope>NUCLEOTIDE SEQUENCE [LARGE SCALE GENOMIC DNA]</scope>
    <source>
        <strain evidence="6">Chok-6</strain>
    </source>
</reference>
<keyword evidence="4" id="KW-0862">Zinc</keyword>
<organism evidence="6 7">
    <name type="scientific">Candidatus Viridilinea halotolerans</name>
    <dbReference type="NCBI Taxonomy" id="2491704"/>
    <lineage>
        <taxon>Bacteria</taxon>
        <taxon>Bacillati</taxon>
        <taxon>Chloroflexota</taxon>
        <taxon>Chloroflexia</taxon>
        <taxon>Chloroflexales</taxon>
        <taxon>Chloroflexineae</taxon>
        <taxon>Oscillochloridaceae</taxon>
        <taxon>Candidatus Viridilinea</taxon>
    </lineage>
</organism>
<dbReference type="Gene3D" id="3.30.1600.10">
    <property type="entry name" value="SIR2/SIRT2 'Small Domain"/>
    <property type="match status" value="1"/>
</dbReference>
<dbReference type="SUPFAM" id="SSF52467">
    <property type="entry name" value="DHS-like NAD/FAD-binding domain"/>
    <property type="match status" value="1"/>
</dbReference>
<dbReference type="InterPro" id="IPR026591">
    <property type="entry name" value="Sirtuin_cat_small_dom_sf"/>
</dbReference>
<evidence type="ECO:0000313" key="7">
    <source>
        <dbReference type="Proteomes" id="UP000280307"/>
    </source>
</evidence>
<dbReference type="GO" id="GO:0017136">
    <property type="term" value="F:histone deacetylase activity, NAD-dependent"/>
    <property type="evidence" value="ECO:0007669"/>
    <property type="project" value="TreeGrafter"/>
</dbReference>
<keyword evidence="3" id="KW-0520">NAD</keyword>
<feature type="active site" description="Proton acceptor" evidence="4">
    <location>
        <position position="121"/>
    </location>
</feature>
<dbReference type="CDD" id="cd01407">
    <property type="entry name" value="SIR2-fam"/>
    <property type="match status" value="1"/>
</dbReference>
<dbReference type="AlphaFoldDB" id="A0A426TU10"/>
<keyword evidence="4" id="KW-0479">Metal-binding</keyword>
<dbReference type="PROSITE" id="PS50305">
    <property type="entry name" value="SIRTUIN"/>
    <property type="match status" value="1"/>
</dbReference>
<evidence type="ECO:0000256" key="3">
    <source>
        <dbReference type="ARBA" id="ARBA00023027"/>
    </source>
</evidence>
<dbReference type="Gene3D" id="3.40.50.1220">
    <property type="entry name" value="TPP-binding domain"/>
    <property type="match status" value="1"/>
</dbReference>
<dbReference type="GO" id="GO:0070403">
    <property type="term" value="F:NAD+ binding"/>
    <property type="evidence" value="ECO:0007669"/>
    <property type="project" value="InterPro"/>
</dbReference>
<comment type="caution">
    <text evidence="6">The sequence shown here is derived from an EMBL/GenBank/DDBJ whole genome shotgun (WGS) entry which is preliminary data.</text>
</comment>
<dbReference type="InterPro" id="IPR003000">
    <property type="entry name" value="Sirtuin"/>
</dbReference>
<dbReference type="NCBIfam" id="NF001753">
    <property type="entry name" value="PRK00481.1-3"/>
    <property type="match status" value="1"/>
</dbReference>
<proteinExistence type="predicted"/>
<sequence>MSANTPFDRAAELVAQAQRVVALTGAGFSRPSGIPDFRSPDGLWAKSDPVEVASLRSFRRNPDHFYAWLNGLLDPMLTAQPNPAHLALAELETAGRLNAVVTQNIDGLHQQAGSRRVFELHGHLRSATCPDCGRQVPTAPLMPNIRKGRAPRCNCGGAFKPDVVLFDEALPPGIFWLAHQAIEQCDLLLVAGTALEVAPVCDLPLFATRRGTKVIIVNFEPTYLDPMAEVVLRADVATAIPALARAALGSWGEQRCAQFAL</sequence>
<dbReference type="EMBL" id="RSAS01000713">
    <property type="protein sequence ID" value="RRR68538.1"/>
    <property type="molecule type" value="Genomic_DNA"/>
</dbReference>
<feature type="domain" description="Deacetylase sirtuin-type" evidence="5">
    <location>
        <begin position="1"/>
        <end position="252"/>
    </location>
</feature>
<dbReference type="Pfam" id="PF02146">
    <property type="entry name" value="SIR2"/>
    <property type="match status" value="1"/>
</dbReference>
<dbReference type="EC" id="2.3.1.286" evidence="1"/>
<protein>
    <recommendedName>
        <fullName evidence="1">protein acetyllysine N-acetyltransferase</fullName>
        <ecNumber evidence="1">2.3.1.286</ecNumber>
    </recommendedName>
</protein>
<evidence type="ECO:0000256" key="2">
    <source>
        <dbReference type="ARBA" id="ARBA00022679"/>
    </source>
</evidence>
<dbReference type="InterPro" id="IPR029035">
    <property type="entry name" value="DHS-like_NAD/FAD-binding_dom"/>
</dbReference>
<evidence type="ECO:0000313" key="6">
    <source>
        <dbReference type="EMBL" id="RRR68538.1"/>
    </source>
</evidence>
<dbReference type="PANTHER" id="PTHR11085:SF10">
    <property type="entry name" value="NAD-DEPENDENT PROTEIN DEACYLASE SIRTUIN-5, MITOCHONDRIAL-RELATED"/>
    <property type="match status" value="1"/>
</dbReference>
<feature type="binding site" evidence="4">
    <location>
        <position position="132"/>
    </location>
    <ligand>
        <name>Zn(2+)</name>
        <dbReference type="ChEBI" id="CHEBI:29105"/>
    </ligand>
</feature>